<evidence type="ECO:0000313" key="1">
    <source>
        <dbReference type="EMBL" id="GME81009.1"/>
    </source>
</evidence>
<evidence type="ECO:0000313" key="2">
    <source>
        <dbReference type="Proteomes" id="UP001165064"/>
    </source>
</evidence>
<comment type="caution">
    <text evidence="1">The sequence shown here is derived from an EMBL/GenBank/DDBJ whole genome shotgun (WGS) entry which is preliminary data.</text>
</comment>
<dbReference type="EMBL" id="BSXS01003300">
    <property type="protein sequence ID" value="GME81009.1"/>
    <property type="molecule type" value="Genomic_DNA"/>
</dbReference>
<name>A0ACB5T3Y6_AMBMO</name>
<proteinExistence type="predicted"/>
<sequence length="72" mass="8090">MKSGDIDILESCILSDELLKLMESKSPLISKLLIFLKPLKSQFITVMDETPLTGIILRCSKVSFRSNTSWVS</sequence>
<keyword evidence="2" id="KW-1185">Reference proteome</keyword>
<accession>A0ACB5T3Y6</accession>
<dbReference type="Proteomes" id="UP001165064">
    <property type="component" value="Unassembled WGS sequence"/>
</dbReference>
<organism evidence="1 2">
    <name type="scientific">Ambrosiozyma monospora</name>
    <name type="common">Yeast</name>
    <name type="synonym">Endomycopsis monosporus</name>
    <dbReference type="NCBI Taxonomy" id="43982"/>
    <lineage>
        <taxon>Eukaryota</taxon>
        <taxon>Fungi</taxon>
        <taxon>Dikarya</taxon>
        <taxon>Ascomycota</taxon>
        <taxon>Saccharomycotina</taxon>
        <taxon>Pichiomycetes</taxon>
        <taxon>Pichiales</taxon>
        <taxon>Pichiaceae</taxon>
        <taxon>Ambrosiozyma</taxon>
    </lineage>
</organism>
<gene>
    <name evidence="1" type="ORF">Amon02_000471000</name>
</gene>
<reference evidence="1" key="1">
    <citation type="submission" date="2023-04" db="EMBL/GenBank/DDBJ databases">
        <title>Ambrosiozyma monospora NBRC 10751.</title>
        <authorList>
            <person name="Ichikawa N."/>
            <person name="Sato H."/>
            <person name="Tonouchi N."/>
        </authorList>
    </citation>
    <scope>NUCLEOTIDE SEQUENCE</scope>
    <source>
        <strain evidence="1">NBRC 10751</strain>
    </source>
</reference>
<protein>
    <submittedName>
        <fullName evidence="1">Unnamed protein product</fullName>
    </submittedName>
</protein>